<feature type="transmembrane region" description="Helical" evidence="6">
    <location>
        <begin position="41"/>
        <end position="60"/>
    </location>
</feature>
<feature type="domain" description="EamA" evidence="7">
    <location>
        <begin position="12"/>
        <end position="138"/>
    </location>
</feature>
<name>A0AA94JVJ7_9BACT</name>
<proteinExistence type="predicted"/>
<feature type="transmembrane region" description="Helical" evidence="6">
    <location>
        <begin position="72"/>
        <end position="91"/>
    </location>
</feature>
<dbReference type="InterPro" id="IPR050638">
    <property type="entry name" value="AA-Vitamin_Transporters"/>
</dbReference>
<feature type="transmembrane region" description="Helical" evidence="6">
    <location>
        <begin position="207"/>
        <end position="227"/>
    </location>
</feature>
<feature type="transmembrane region" description="Helical" evidence="6">
    <location>
        <begin position="123"/>
        <end position="141"/>
    </location>
</feature>
<dbReference type="EMBL" id="NXIG01000005">
    <property type="protein sequence ID" value="RXI31213.1"/>
    <property type="molecule type" value="Genomic_DNA"/>
</dbReference>
<sequence>MKIKRISLQIFILISISLLFLSANSILCKMAISTQNIDAYSFTFLRIFSGAIFLLLIYFYKNKNLKLNLKTNWLSSFMLFLYAICFSYSFMNLYAGIGTLILFAVVQLSMILIALFYKEKLSLHKIIGVLIAFAGLGYLLYPKEEFVISLFHASLMIIAGIAWGVYSVLGKKSTNATFNTTDNFFKASIFTLIFGVLFVDFLKVDVYTFLLAITSGMITSALGYLIWYEVLPKIEIFTASILQLLVPIIAIFLSLIILDEKLSFELIVSTFIILFGILIALYKKRKI</sequence>
<evidence type="ECO:0000256" key="5">
    <source>
        <dbReference type="ARBA" id="ARBA00023136"/>
    </source>
</evidence>
<evidence type="ECO:0000313" key="8">
    <source>
        <dbReference type="EMBL" id="RXI31213.1"/>
    </source>
</evidence>
<evidence type="ECO:0000256" key="2">
    <source>
        <dbReference type="ARBA" id="ARBA00022475"/>
    </source>
</evidence>
<feature type="transmembrane region" description="Helical" evidence="6">
    <location>
        <begin position="181"/>
        <end position="201"/>
    </location>
</feature>
<evidence type="ECO:0000256" key="1">
    <source>
        <dbReference type="ARBA" id="ARBA00004651"/>
    </source>
</evidence>
<protein>
    <submittedName>
        <fullName evidence="8">EamA family transporter</fullName>
    </submittedName>
</protein>
<dbReference type="InterPro" id="IPR000620">
    <property type="entry name" value="EamA_dom"/>
</dbReference>
<dbReference type="PANTHER" id="PTHR32322">
    <property type="entry name" value="INNER MEMBRANE TRANSPORTER"/>
    <property type="match status" value="1"/>
</dbReference>
<dbReference type="Proteomes" id="UP000290588">
    <property type="component" value="Unassembled WGS sequence"/>
</dbReference>
<feature type="transmembrane region" description="Helical" evidence="6">
    <location>
        <begin position="97"/>
        <end position="116"/>
    </location>
</feature>
<comment type="caution">
    <text evidence="8">The sequence shown here is derived from an EMBL/GenBank/DDBJ whole genome shotgun (WGS) entry which is preliminary data.</text>
</comment>
<feature type="transmembrane region" description="Helical" evidence="6">
    <location>
        <begin position="147"/>
        <end position="169"/>
    </location>
</feature>
<keyword evidence="5 6" id="KW-0472">Membrane</keyword>
<organism evidence="8 9">
    <name type="scientific">Arcobacter ellisii</name>
    <dbReference type="NCBI Taxonomy" id="913109"/>
    <lineage>
        <taxon>Bacteria</taxon>
        <taxon>Pseudomonadati</taxon>
        <taxon>Campylobacterota</taxon>
        <taxon>Epsilonproteobacteria</taxon>
        <taxon>Campylobacterales</taxon>
        <taxon>Arcobacteraceae</taxon>
        <taxon>Arcobacter</taxon>
    </lineage>
</organism>
<dbReference type="SUPFAM" id="SSF103481">
    <property type="entry name" value="Multidrug resistance efflux transporter EmrE"/>
    <property type="match status" value="2"/>
</dbReference>
<evidence type="ECO:0000256" key="3">
    <source>
        <dbReference type="ARBA" id="ARBA00022692"/>
    </source>
</evidence>
<reference evidence="8 9" key="1">
    <citation type="submission" date="2017-09" db="EMBL/GenBank/DDBJ databases">
        <title>Genomics of the genus Arcobacter.</title>
        <authorList>
            <person name="Perez-Cataluna A."/>
            <person name="Figueras M.J."/>
            <person name="Salas-Masso N."/>
        </authorList>
    </citation>
    <scope>NUCLEOTIDE SEQUENCE [LARGE SCALE GENOMIC DNA]</scope>
    <source>
        <strain evidence="8 9">CECT 7837</strain>
    </source>
</reference>
<dbReference type="AlphaFoldDB" id="A0AA94JVJ7"/>
<keyword evidence="3 6" id="KW-0812">Transmembrane</keyword>
<dbReference type="GO" id="GO:0005886">
    <property type="term" value="C:plasma membrane"/>
    <property type="evidence" value="ECO:0007669"/>
    <property type="project" value="UniProtKB-SubCell"/>
</dbReference>
<evidence type="ECO:0000256" key="4">
    <source>
        <dbReference type="ARBA" id="ARBA00022989"/>
    </source>
</evidence>
<dbReference type="Pfam" id="PF00892">
    <property type="entry name" value="EamA"/>
    <property type="match status" value="2"/>
</dbReference>
<evidence type="ECO:0000256" key="6">
    <source>
        <dbReference type="SAM" id="Phobius"/>
    </source>
</evidence>
<keyword evidence="2" id="KW-1003">Cell membrane</keyword>
<keyword evidence="4 6" id="KW-1133">Transmembrane helix</keyword>
<comment type="subcellular location">
    <subcellularLocation>
        <location evidence="1">Cell membrane</location>
        <topology evidence="1">Multi-pass membrane protein</topology>
    </subcellularLocation>
</comment>
<gene>
    <name evidence="8" type="ORF">CP962_06630</name>
</gene>
<dbReference type="InterPro" id="IPR037185">
    <property type="entry name" value="EmrE-like"/>
</dbReference>
<feature type="transmembrane region" description="Helical" evidence="6">
    <location>
        <begin position="264"/>
        <end position="282"/>
    </location>
</feature>
<dbReference type="PANTHER" id="PTHR32322:SF18">
    <property type="entry name" value="S-ADENOSYLMETHIONINE_S-ADENOSYLHOMOCYSTEINE TRANSPORTER"/>
    <property type="match status" value="1"/>
</dbReference>
<evidence type="ECO:0000259" key="7">
    <source>
        <dbReference type="Pfam" id="PF00892"/>
    </source>
</evidence>
<evidence type="ECO:0000313" key="9">
    <source>
        <dbReference type="Proteomes" id="UP000290588"/>
    </source>
</evidence>
<feature type="domain" description="EamA" evidence="7">
    <location>
        <begin position="154"/>
        <end position="281"/>
    </location>
</feature>
<feature type="transmembrane region" description="Helical" evidence="6">
    <location>
        <begin position="239"/>
        <end position="258"/>
    </location>
</feature>
<accession>A0AA94JVJ7</accession>